<dbReference type="InterPro" id="IPR029058">
    <property type="entry name" value="AB_hydrolase_fold"/>
</dbReference>
<dbReference type="AlphaFoldDB" id="A0A7W7I1V8"/>
<feature type="domain" description="AB hydrolase-1" evidence="2">
    <location>
        <begin position="65"/>
        <end position="266"/>
    </location>
</feature>
<protein>
    <submittedName>
        <fullName evidence="3">Pimeloyl-ACP methyl ester carboxylesterase</fullName>
    </submittedName>
</protein>
<dbReference type="SUPFAM" id="SSF53474">
    <property type="entry name" value="alpha/beta-Hydrolases"/>
    <property type="match status" value="1"/>
</dbReference>
<organism evidence="3 4">
    <name type="scientific">Actinoplanes digitatis</name>
    <dbReference type="NCBI Taxonomy" id="1868"/>
    <lineage>
        <taxon>Bacteria</taxon>
        <taxon>Bacillati</taxon>
        <taxon>Actinomycetota</taxon>
        <taxon>Actinomycetes</taxon>
        <taxon>Micromonosporales</taxon>
        <taxon>Micromonosporaceae</taxon>
        <taxon>Actinoplanes</taxon>
    </lineage>
</organism>
<keyword evidence="4" id="KW-1185">Reference proteome</keyword>
<evidence type="ECO:0000256" key="1">
    <source>
        <dbReference type="SAM" id="SignalP"/>
    </source>
</evidence>
<dbReference type="PANTHER" id="PTHR43194:SF2">
    <property type="entry name" value="PEROXISOMAL MEMBRANE PROTEIN LPX1"/>
    <property type="match status" value="1"/>
</dbReference>
<sequence>MRAAFAVLNRAAPALAARWAEHIWFTLPGAAAPARPVPVPGGRTFTVRAEGLDVAGQVWGEGPTVFLMHGWGGHAGQLASFVTPLVDRGHRVVAFDAPSHGRSGPGAYGPRSSSVPEFAAALTAVVAEFGPARAVIAHSMGGTATAVALCDGLPAGRIVLLAPMASPVSHARELADVLGFGEPTYRRLIARVERRVGVPMHHFDVPELGRAVAMPPTLVVHDRDDRYTPVAGGAAIAEAWPAARLHVTEGLGHRRLLRDPDVVAEVVDFVTA</sequence>
<dbReference type="InterPro" id="IPR050228">
    <property type="entry name" value="Carboxylesterase_BioH"/>
</dbReference>
<reference evidence="3 4" key="1">
    <citation type="submission" date="2020-08" db="EMBL/GenBank/DDBJ databases">
        <title>Sequencing the genomes of 1000 actinobacteria strains.</title>
        <authorList>
            <person name="Klenk H.-P."/>
        </authorList>
    </citation>
    <scope>NUCLEOTIDE SEQUENCE [LARGE SCALE GENOMIC DNA]</scope>
    <source>
        <strain evidence="3 4">DSM 43149</strain>
    </source>
</reference>
<comment type="caution">
    <text evidence="3">The sequence shown here is derived from an EMBL/GenBank/DDBJ whole genome shotgun (WGS) entry which is preliminary data.</text>
</comment>
<proteinExistence type="predicted"/>
<dbReference type="Pfam" id="PF12697">
    <property type="entry name" value="Abhydrolase_6"/>
    <property type="match status" value="1"/>
</dbReference>
<dbReference type="GO" id="GO:0003824">
    <property type="term" value="F:catalytic activity"/>
    <property type="evidence" value="ECO:0007669"/>
    <property type="project" value="UniProtKB-ARBA"/>
</dbReference>
<feature type="chain" id="PRO_5039213530" evidence="1">
    <location>
        <begin position="17"/>
        <end position="272"/>
    </location>
</feature>
<dbReference type="EMBL" id="JACHNH010000001">
    <property type="protein sequence ID" value="MBB4764875.1"/>
    <property type="molecule type" value="Genomic_DNA"/>
</dbReference>
<evidence type="ECO:0000313" key="3">
    <source>
        <dbReference type="EMBL" id="MBB4764875.1"/>
    </source>
</evidence>
<name>A0A7W7I1V8_9ACTN</name>
<accession>A0A7W7I1V8</accession>
<feature type="signal peptide" evidence="1">
    <location>
        <begin position="1"/>
        <end position="16"/>
    </location>
</feature>
<dbReference type="InterPro" id="IPR000073">
    <property type="entry name" value="AB_hydrolase_1"/>
</dbReference>
<dbReference type="Proteomes" id="UP000578112">
    <property type="component" value="Unassembled WGS sequence"/>
</dbReference>
<dbReference type="PANTHER" id="PTHR43194">
    <property type="entry name" value="HYDROLASE ALPHA/BETA FOLD FAMILY"/>
    <property type="match status" value="1"/>
</dbReference>
<evidence type="ECO:0000313" key="4">
    <source>
        <dbReference type="Proteomes" id="UP000578112"/>
    </source>
</evidence>
<dbReference type="Gene3D" id="3.40.50.1820">
    <property type="entry name" value="alpha/beta hydrolase"/>
    <property type="match status" value="2"/>
</dbReference>
<keyword evidence="1" id="KW-0732">Signal</keyword>
<dbReference type="RefSeq" id="WP_184996011.1">
    <property type="nucleotide sequence ID" value="NZ_BOMK01000003.1"/>
</dbReference>
<gene>
    <name evidence="3" type="ORF">BJ971_005431</name>
</gene>
<evidence type="ECO:0000259" key="2">
    <source>
        <dbReference type="Pfam" id="PF12697"/>
    </source>
</evidence>